<feature type="domain" description="UspA" evidence="3">
    <location>
        <begin position="6"/>
        <end position="147"/>
    </location>
</feature>
<dbReference type="Gene3D" id="3.40.50.620">
    <property type="entry name" value="HUPs"/>
    <property type="match status" value="1"/>
</dbReference>
<sequence>MMNMAYRNILVAVDGSVEAEWAFKKAVNSAKKNNAHLIICHVIDIQALSPSPYAFYTDTRFQDAEKFAEELLTNYSNLAIKAGVTKVETLIEHGSPKTKISKKIAPDKHVDLIVCGATGLNAVERILIGSVSQHILRYAKCDVLIVRTPKEAEEESKPLQVELTE</sequence>
<dbReference type="InterPro" id="IPR014729">
    <property type="entry name" value="Rossmann-like_a/b/a_fold"/>
</dbReference>
<gene>
    <name evidence="4" type="ORF">FDZ14_17930</name>
</gene>
<accession>A0A6M6E0N9</accession>
<dbReference type="InterPro" id="IPR006016">
    <property type="entry name" value="UspA"/>
</dbReference>
<keyword evidence="2" id="KW-0963">Cytoplasm</keyword>
<reference evidence="4 5" key="1">
    <citation type="submission" date="2019-10" db="EMBL/GenBank/DDBJ databases">
        <title>Complete genome sequences for adaption low water activity.</title>
        <authorList>
            <person name="Zhao L."/>
            <person name="Zhong J."/>
        </authorList>
    </citation>
    <scope>NUCLEOTIDE SEQUENCE [LARGE SCALE GENOMIC DNA]</scope>
    <source>
        <strain evidence="4 5">FDU301</strain>
    </source>
</reference>
<dbReference type="GO" id="GO:0005737">
    <property type="term" value="C:cytoplasm"/>
    <property type="evidence" value="ECO:0007669"/>
    <property type="project" value="UniProtKB-SubCell"/>
</dbReference>
<dbReference type="PANTHER" id="PTHR46268">
    <property type="entry name" value="STRESS RESPONSE PROTEIN NHAX"/>
    <property type="match status" value="1"/>
</dbReference>
<proteinExistence type="inferred from homology"/>
<dbReference type="EMBL" id="CP045272">
    <property type="protein sequence ID" value="QJX77977.1"/>
    <property type="molecule type" value="Genomic_DNA"/>
</dbReference>
<dbReference type="InterPro" id="IPR006015">
    <property type="entry name" value="Universal_stress_UspA"/>
</dbReference>
<organism evidence="4 5">
    <name type="scientific">Priestia megaterium</name>
    <name type="common">Bacillus megaterium</name>
    <dbReference type="NCBI Taxonomy" id="1404"/>
    <lineage>
        <taxon>Bacteria</taxon>
        <taxon>Bacillati</taxon>
        <taxon>Bacillota</taxon>
        <taxon>Bacilli</taxon>
        <taxon>Bacillales</taxon>
        <taxon>Bacillaceae</taxon>
        <taxon>Priestia</taxon>
    </lineage>
</organism>
<evidence type="ECO:0000313" key="4">
    <source>
        <dbReference type="EMBL" id="QJX77977.1"/>
    </source>
</evidence>
<protein>
    <recommendedName>
        <fullName evidence="2">Universal stress protein</fullName>
    </recommendedName>
</protein>
<evidence type="ECO:0000256" key="2">
    <source>
        <dbReference type="PIRNR" id="PIRNR006276"/>
    </source>
</evidence>
<dbReference type="Pfam" id="PF00582">
    <property type="entry name" value="Usp"/>
    <property type="match status" value="1"/>
</dbReference>
<dbReference type="PANTHER" id="PTHR46268:SF6">
    <property type="entry name" value="UNIVERSAL STRESS PROTEIN UP12"/>
    <property type="match status" value="1"/>
</dbReference>
<dbReference type="Proteomes" id="UP000501076">
    <property type="component" value="Chromosome"/>
</dbReference>
<dbReference type="AlphaFoldDB" id="A0A6M6E0N9"/>
<dbReference type="SUPFAM" id="SSF52402">
    <property type="entry name" value="Adenine nucleotide alpha hydrolases-like"/>
    <property type="match status" value="1"/>
</dbReference>
<dbReference type="CDD" id="cd00293">
    <property type="entry name" value="USP-like"/>
    <property type="match status" value="1"/>
</dbReference>
<dbReference type="PIRSF" id="PIRSF006276">
    <property type="entry name" value="UspA"/>
    <property type="match status" value="1"/>
</dbReference>
<dbReference type="PRINTS" id="PR01438">
    <property type="entry name" value="UNVRSLSTRESS"/>
</dbReference>
<evidence type="ECO:0000313" key="5">
    <source>
        <dbReference type="Proteomes" id="UP000501076"/>
    </source>
</evidence>
<comment type="similarity">
    <text evidence="1 2">Belongs to the universal stress protein A family.</text>
</comment>
<comment type="subcellular location">
    <subcellularLocation>
        <location evidence="2">Cytoplasm</location>
    </subcellularLocation>
</comment>
<evidence type="ECO:0000259" key="3">
    <source>
        <dbReference type="Pfam" id="PF00582"/>
    </source>
</evidence>
<name>A0A6M6E0N9_PRIMG</name>
<evidence type="ECO:0000256" key="1">
    <source>
        <dbReference type="ARBA" id="ARBA00008791"/>
    </source>
</evidence>